<organism evidence="3 4">
    <name type="scientific">Albidiferax ferrireducens (strain ATCC BAA-621 / DSM 15236 / T118)</name>
    <name type="common">Rhodoferax ferrireducens</name>
    <dbReference type="NCBI Taxonomy" id="338969"/>
    <lineage>
        <taxon>Bacteria</taxon>
        <taxon>Pseudomonadati</taxon>
        <taxon>Pseudomonadota</taxon>
        <taxon>Betaproteobacteria</taxon>
        <taxon>Burkholderiales</taxon>
        <taxon>Comamonadaceae</taxon>
        <taxon>Rhodoferax</taxon>
    </lineage>
</organism>
<dbReference type="OrthoDB" id="8560308at2"/>
<dbReference type="EMBL" id="CP000267">
    <property type="protein sequence ID" value="ABD70463.1"/>
    <property type="molecule type" value="Genomic_DNA"/>
</dbReference>
<protein>
    <recommendedName>
        <fullName evidence="2">Ice-binding protein C-terminal domain-containing protein</fullName>
    </recommendedName>
</protein>
<dbReference type="HOGENOM" id="CLU_1203225_0_0_4"/>
<evidence type="ECO:0000256" key="1">
    <source>
        <dbReference type="SAM" id="SignalP"/>
    </source>
</evidence>
<feature type="chain" id="PRO_5004200341" description="Ice-binding protein C-terminal domain-containing protein" evidence="1">
    <location>
        <begin position="23"/>
        <end position="247"/>
    </location>
</feature>
<dbReference type="InterPro" id="IPR013424">
    <property type="entry name" value="Ice-binding_C"/>
</dbReference>
<evidence type="ECO:0000313" key="3">
    <source>
        <dbReference type="EMBL" id="ABD70463.1"/>
    </source>
</evidence>
<feature type="domain" description="Ice-binding protein C-terminal" evidence="2">
    <location>
        <begin position="221"/>
        <end position="243"/>
    </location>
</feature>
<dbReference type="Pfam" id="PF07589">
    <property type="entry name" value="PEP-CTERM"/>
    <property type="match status" value="1"/>
</dbReference>
<accession>Q21UU0</accession>
<keyword evidence="1" id="KW-0732">Signal</keyword>
<dbReference type="Proteomes" id="UP000008332">
    <property type="component" value="Chromosome"/>
</dbReference>
<dbReference type="NCBIfam" id="TIGR02595">
    <property type="entry name" value="PEP_CTERM"/>
    <property type="match status" value="1"/>
</dbReference>
<keyword evidence="4" id="KW-1185">Reference proteome</keyword>
<evidence type="ECO:0000259" key="2">
    <source>
        <dbReference type="Pfam" id="PF07589"/>
    </source>
</evidence>
<dbReference type="RefSeq" id="WP_011465029.1">
    <property type="nucleotide sequence ID" value="NC_007908.1"/>
</dbReference>
<proteinExistence type="predicted"/>
<feature type="signal peptide" evidence="1">
    <location>
        <begin position="1"/>
        <end position="22"/>
    </location>
</feature>
<dbReference type="STRING" id="338969.Rfer_2751"/>
<name>Q21UU0_ALBFT</name>
<sequence length="247" mass="25564">MSKLPALAAALLLTASVTATIAAPTVVFQTDFNGVLPAEISPGTATLTGVQGYAGLGPTGNQFGGNFLRSATGNTVTLQLNNLPSHNTISLEFLFAAIDSLDGTGTFPAGDFFKIVFDGTTLFSESFANALPSQIQSYVPPAGVELARHVDLGFSGPGSFYTDSAYNLGADPLFSNFAHSASSATIEFFIFGPGNQDLADESWAMDNLRVSVLTNGNGNVIPEPGSLALLGLGLSGLALLRRRKVSP</sequence>
<evidence type="ECO:0000313" key="4">
    <source>
        <dbReference type="Proteomes" id="UP000008332"/>
    </source>
</evidence>
<dbReference type="KEGG" id="rfr:Rfer_2751"/>
<dbReference type="AlphaFoldDB" id="Q21UU0"/>
<gene>
    <name evidence="3" type="ordered locus">Rfer_2751</name>
</gene>
<reference evidence="4" key="1">
    <citation type="submission" date="2006-02" db="EMBL/GenBank/DDBJ databases">
        <title>Complete sequence of chromosome of Rhodoferax ferrireducens DSM 15236.</title>
        <authorList>
            <person name="Copeland A."/>
            <person name="Lucas S."/>
            <person name="Lapidus A."/>
            <person name="Barry K."/>
            <person name="Detter J.C."/>
            <person name="Glavina del Rio T."/>
            <person name="Hammon N."/>
            <person name="Israni S."/>
            <person name="Pitluck S."/>
            <person name="Brettin T."/>
            <person name="Bruce D."/>
            <person name="Han C."/>
            <person name="Tapia R."/>
            <person name="Gilna P."/>
            <person name="Kiss H."/>
            <person name="Schmutz J."/>
            <person name="Larimer F."/>
            <person name="Land M."/>
            <person name="Kyrpides N."/>
            <person name="Ivanova N."/>
            <person name="Richardson P."/>
        </authorList>
    </citation>
    <scope>NUCLEOTIDE SEQUENCE [LARGE SCALE GENOMIC DNA]</scope>
    <source>
        <strain evidence="4">ATCC BAA-621 / DSM 15236 / T118</strain>
    </source>
</reference>